<feature type="compositionally biased region" description="Gly residues" evidence="1">
    <location>
        <begin position="232"/>
        <end position="241"/>
    </location>
</feature>
<dbReference type="EnsemblPlants" id="OMERI10G01730.1">
    <property type="protein sequence ID" value="OMERI10G01730.1"/>
    <property type="gene ID" value="OMERI10G01730"/>
</dbReference>
<evidence type="ECO:0000256" key="1">
    <source>
        <dbReference type="SAM" id="MobiDB-lite"/>
    </source>
</evidence>
<feature type="compositionally biased region" description="Acidic residues" evidence="1">
    <location>
        <begin position="222"/>
        <end position="231"/>
    </location>
</feature>
<evidence type="ECO:0000313" key="3">
    <source>
        <dbReference type="Proteomes" id="UP000008021"/>
    </source>
</evidence>
<feature type="region of interest" description="Disordered" evidence="1">
    <location>
        <begin position="189"/>
        <end position="264"/>
    </location>
</feature>
<dbReference type="STRING" id="40149.A0A0E0EVQ9"/>
<organism evidence="2">
    <name type="scientific">Oryza meridionalis</name>
    <dbReference type="NCBI Taxonomy" id="40149"/>
    <lineage>
        <taxon>Eukaryota</taxon>
        <taxon>Viridiplantae</taxon>
        <taxon>Streptophyta</taxon>
        <taxon>Embryophyta</taxon>
        <taxon>Tracheophyta</taxon>
        <taxon>Spermatophyta</taxon>
        <taxon>Magnoliopsida</taxon>
        <taxon>Liliopsida</taxon>
        <taxon>Poales</taxon>
        <taxon>Poaceae</taxon>
        <taxon>BOP clade</taxon>
        <taxon>Oryzoideae</taxon>
        <taxon>Oryzeae</taxon>
        <taxon>Oryzinae</taxon>
        <taxon>Oryza</taxon>
    </lineage>
</organism>
<keyword evidence="3" id="KW-1185">Reference proteome</keyword>
<protein>
    <recommendedName>
        <fullName evidence="4">Exocyst subunit Exo70 family protein</fullName>
    </recommendedName>
</protein>
<name>A0A0E0EVQ9_9ORYZ</name>
<proteinExistence type="predicted"/>
<dbReference type="HOGENOM" id="CLU_1055185_0_0_1"/>
<dbReference type="AlphaFoldDB" id="A0A0E0EVQ9"/>
<sequence>MEAAVRLIHAPQDALKGAGEYIDHALGPAAAVHSLKPPLLAASAVADDLPGYLNVLSRFEEALHFLSDNCGIASQWLTDIVEYLEDRSLAAALAFSHLTTAAATAYSSPASSPRPTNREGGGCTCRTTVVEGAAIGAGPVGVLSEVASQLLLPLPTLFPRGSSRTVGPSGSDWVSELGVRLERDGRPANYVVRRGDGSPSPRRRDGAGRTRDGCRGEHAVVDEEVGEEGVDGGDGGGGGGGERGRVGLPPRRRFRWSDLGKGWR</sequence>
<dbReference type="Gramene" id="OMERI10G01730.1">
    <property type="protein sequence ID" value="OMERI10G01730.1"/>
    <property type="gene ID" value="OMERI10G01730"/>
</dbReference>
<reference evidence="2" key="1">
    <citation type="submission" date="2015-04" db="UniProtKB">
        <authorList>
            <consortium name="EnsemblPlants"/>
        </authorList>
    </citation>
    <scope>IDENTIFICATION</scope>
</reference>
<evidence type="ECO:0000313" key="2">
    <source>
        <dbReference type="EnsemblPlants" id="OMERI10G01730.1"/>
    </source>
</evidence>
<reference evidence="2" key="2">
    <citation type="submission" date="2018-05" db="EMBL/GenBank/DDBJ databases">
        <title>OmerRS3 (Oryza meridionalis Reference Sequence Version 3).</title>
        <authorList>
            <person name="Zhang J."/>
            <person name="Kudrna D."/>
            <person name="Lee S."/>
            <person name="Talag J."/>
            <person name="Welchert J."/>
            <person name="Wing R.A."/>
        </authorList>
    </citation>
    <scope>NUCLEOTIDE SEQUENCE [LARGE SCALE GENOMIC DNA]</scope>
    <source>
        <strain evidence="2">cv. OR44</strain>
    </source>
</reference>
<accession>A0A0E0EVQ9</accession>
<dbReference type="Proteomes" id="UP000008021">
    <property type="component" value="Chromosome 10"/>
</dbReference>
<evidence type="ECO:0008006" key="4">
    <source>
        <dbReference type="Google" id="ProtNLM"/>
    </source>
</evidence>
<feature type="compositionally biased region" description="Basic and acidic residues" evidence="1">
    <location>
        <begin position="202"/>
        <end position="221"/>
    </location>
</feature>
<dbReference type="eggNOG" id="KOG2344">
    <property type="taxonomic scope" value="Eukaryota"/>
</dbReference>